<dbReference type="GO" id="GO:0019148">
    <property type="term" value="F:D-cysteine desulfhydrase activity"/>
    <property type="evidence" value="ECO:0007669"/>
    <property type="project" value="TreeGrafter"/>
</dbReference>
<dbReference type="Proteomes" id="UP000266669">
    <property type="component" value="Unassembled WGS sequence"/>
</dbReference>
<reference evidence="5" key="1">
    <citation type="submission" date="2018-05" db="EMBL/GenBank/DDBJ databases">
        <title>Leptospira yasudae sp. nov. and Leptospira stimsonii sp. nov., two pathogenic species of the genus Leptospira isolated from environmental sources.</title>
        <authorList>
            <person name="Casanovas-Massana A."/>
            <person name="Hamond C."/>
            <person name="Santos L.A."/>
            <person name="Hacker K.P."/>
            <person name="Balassiano I."/>
            <person name="Medeiros M.A."/>
            <person name="Reis M.G."/>
            <person name="Ko A.I."/>
            <person name="Wunder E.A."/>
        </authorList>
    </citation>
    <scope>NUCLEOTIDE SEQUENCE [LARGE SCALE GENOMIC DNA]</scope>
    <source>
        <strain evidence="5">AMB6-RJ</strain>
    </source>
</reference>
<dbReference type="Gene3D" id="3.40.50.1100">
    <property type="match status" value="2"/>
</dbReference>
<evidence type="ECO:0000256" key="2">
    <source>
        <dbReference type="ARBA" id="ARBA00008639"/>
    </source>
</evidence>
<sequence length="303" mass="35265">MSLFQNPLRFQLSSPEIHRVWRMRNAELFVARDDALAMGMGTKFRKFFGIHSTLEKYKTTNVILQGELHSNALAAFSFFFRNFGYRIETIAYARNRERTTANSIFVKRNSHSLEIFNSRNEWKERVGRISKEKEGMFLLPEYGFLSEASNSLDTLWEGIPFSQFDFLVLDIGSGLTWLSANRFFQNSIPILGISVGLPKKKMISWLKEKKESLGHTEYEIAEERILEFRSSQGFGFRDIRILEYCKEFYAEYGIPIESLYSGKSLFEIQTRCESGELKGKVLYLHQGGLWNFLDLFLPSQKNL</sequence>
<proteinExistence type="inferred from homology"/>
<evidence type="ECO:0000256" key="3">
    <source>
        <dbReference type="ARBA" id="ARBA00022898"/>
    </source>
</evidence>
<dbReference type="PIRSF" id="PIRSF006278">
    <property type="entry name" value="ACCD_DCysDesulf"/>
    <property type="match status" value="1"/>
</dbReference>
<dbReference type="EMBL" id="QHCS01000004">
    <property type="protein sequence ID" value="RHX84906.1"/>
    <property type="molecule type" value="Genomic_DNA"/>
</dbReference>
<evidence type="ECO:0000256" key="1">
    <source>
        <dbReference type="ARBA" id="ARBA00001933"/>
    </source>
</evidence>
<name>A0A8B3CQD5_9LEPT</name>
<comment type="similarity">
    <text evidence="2">Belongs to the ACC deaminase/D-cysteine desulfhydrase family.</text>
</comment>
<evidence type="ECO:0000313" key="4">
    <source>
        <dbReference type="EMBL" id="RHX84906.1"/>
    </source>
</evidence>
<dbReference type="PANTHER" id="PTHR43780">
    <property type="entry name" value="1-AMINOCYCLOPROPANE-1-CARBOXYLATE DEAMINASE-RELATED"/>
    <property type="match status" value="1"/>
</dbReference>
<protein>
    <submittedName>
        <fullName evidence="4">1-aminocyclopropane-1-carboxylate deaminase</fullName>
    </submittedName>
</protein>
<dbReference type="InterPro" id="IPR036052">
    <property type="entry name" value="TrpB-like_PALP_sf"/>
</dbReference>
<comment type="cofactor">
    <cofactor evidence="1">
        <name>pyridoxal 5'-phosphate</name>
        <dbReference type="ChEBI" id="CHEBI:597326"/>
    </cofactor>
</comment>
<gene>
    <name evidence="4" type="ORF">DLM78_15865</name>
</gene>
<dbReference type="InterPro" id="IPR027278">
    <property type="entry name" value="ACCD_DCysDesulf"/>
</dbReference>
<dbReference type="AlphaFoldDB" id="A0A8B3CQD5"/>
<keyword evidence="3" id="KW-0663">Pyridoxal phosphate</keyword>
<accession>A0A8B3CQD5</accession>
<comment type="caution">
    <text evidence="4">The sequence shown here is derived from an EMBL/GenBank/DDBJ whole genome shotgun (WGS) entry which is preliminary data.</text>
</comment>
<organism evidence="4 5">
    <name type="scientific">Leptospira stimsonii</name>
    <dbReference type="NCBI Taxonomy" id="2202203"/>
    <lineage>
        <taxon>Bacteria</taxon>
        <taxon>Pseudomonadati</taxon>
        <taxon>Spirochaetota</taxon>
        <taxon>Spirochaetia</taxon>
        <taxon>Leptospirales</taxon>
        <taxon>Leptospiraceae</taxon>
        <taxon>Leptospira</taxon>
    </lineage>
</organism>
<dbReference type="SUPFAM" id="SSF53686">
    <property type="entry name" value="Tryptophan synthase beta subunit-like PLP-dependent enzymes"/>
    <property type="match status" value="1"/>
</dbReference>
<evidence type="ECO:0000313" key="5">
    <source>
        <dbReference type="Proteomes" id="UP000266669"/>
    </source>
</evidence>
<dbReference type="PANTHER" id="PTHR43780:SF2">
    <property type="entry name" value="1-AMINOCYCLOPROPANE-1-CARBOXYLATE DEAMINASE-RELATED"/>
    <property type="match status" value="1"/>
</dbReference>